<dbReference type="OrthoDB" id="5731479at2"/>
<protein>
    <submittedName>
        <fullName evidence="1">Uncharacterized protein</fullName>
    </submittedName>
</protein>
<keyword evidence="2" id="KW-1185">Reference proteome</keyword>
<gene>
    <name evidence="1" type="ORF">GB2207_06059</name>
</gene>
<comment type="caution">
    <text evidence="1">The sequence shown here is derived from an EMBL/GenBank/DDBJ whole genome shotgun (WGS) entry which is preliminary data.</text>
</comment>
<accession>Q1YPQ7</accession>
<sequence length="212" mass="23960">MVYNIHFSIDVDVAMPVEDKSKSLLPFLSSPKLLPNESESEFQSGLQSLLSELDNPSPLAVALVSQLYECLWWIKRHTVDKELLLHEAMARLLFKAGSNWMPSGNSKLSVALEHYLDGIAHKDEAALIEQALTDGNLTLSDLRVRAFKDAAKYIKMVDDLIHRQHQTFRHLQRSIDSIDYKSRLLKRMDLELAALESKQSVKGALTLDDKSS</sequence>
<name>Q1YPQ7_9GAMM</name>
<evidence type="ECO:0000313" key="1">
    <source>
        <dbReference type="EMBL" id="EAS46302.1"/>
    </source>
</evidence>
<proteinExistence type="predicted"/>
<reference evidence="1 2" key="1">
    <citation type="submission" date="2006-03" db="EMBL/GenBank/DDBJ databases">
        <authorList>
            <person name="Giovannoni S.J."/>
            <person name="Cho J.-C."/>
            <person name="Ferriera S."/>
            <person name="Johnson J."/>
            <person name="Kravitz S."/>
            <person name="Halpern A."/>
            <person name="Remington K."/>
            <person name="Beeson K."/>
            <person name="Tran B."/>
            <person name="Rogers Y.-H."/>
            <person name="Friedman R."/>
            <person name="Venter J.C."/>
        </authorList>
    </citation>
    <scope>NUCLEOTIDE SEQUENCE [LARGE SCALE GENOMIC DNA]</scope>
    <source>
        <strain evidence="1 2">HTCC2207</strain>
    </source>
</reference>
<dbReference type="STRING" id="314287.GB2207_06059"/>
<dbReference type="Proteomes" id="UP000005555">
    <property type="component" value="Unassembled WGS sequence"/>
</dbReference>
<evidence type="ECO:0000313" key="2">
    <source>
        <dbReference type="Proteomes" id="UP000005555"/>
    </source>
</evidence>
<dbReference type="EMBL" id="AAPI01000008">
    <property type="protein sequence ID" value="EAS46302.1"/>
    <property type="molecule type" value="Genomic_DNA"/>
</dbReference>
<dbReference type="HOGENOM" id="CLU_1298291_0_0_6"/>
<dbReference type="AlphaFoldDB" id="Q1YPQ7"/>
<organism evidence="1 2">
    <name type="scientific">gamma proteobacterium HTCC2207</name>
    <dbReference type="NCBI Taxonomy" id="314287"/>
    <lineage>
        <taxon>Bacteria</taxon>
        <taxon>Pseudomonadati</taxon>
        <taxon>Pseudomonadota</taxon>
        <taxon>Gammaproteobacteria</taxon>
        <taxon>Cellvibrionales</taxon>
        <taxon>Porticoccaceae</taxon>
        <taxon>SAR92 clade</taxon>
    </lineage>
</organism>